<gene>
    <name evidence="1" type="ORF">Vadar_031746</name>
</gene>
<protein>
    <submittedName>
        <fullName evidence="1">Uncharacterized protein</fullName>
    </submittedName>
</protein>
<evidence type="ECO:0000313" key="2">
    <source>
        <dbReference type="Proteomes" id="UP000828048"/>
    </source>
</evidence>
<proteinExistence type="predicted"/>
<comment type="caution">
    <text evidence="1">The sequence shown here is derived from an EMBL/GenBank/DDBJ whole genome shotgun (WGS) entry which is preliminary data.</text>
</comment>
<keyword evidence="2" id="KW-1185">Reference proteome</keyword>
<accession>A0ACB7XLF9</accession>
<dbReference type="Proteomes" id="UP000828048">
    <property type="component" value="Chromosome 10"/>
</dbReference>
<name>A0ACB7XLF9_9ERIC</name>
<organism evidence="1 2">
    <name type="scientific">Vaccinium darrowii</name>
    <dbReference type="NCBI Taxonomy" id="229202"/>
    <lineage>
        <taxon>Eukaryota</taxon>
        <taxon>Viridiplantae</taxon>
        <taxon>Streptophyta</taxon>
        <taxon>Embryophyta</taxon>
        <taxon>Tracheophyta</taxon>
        <taxon>Spermatophyta</taxon>
        <taxon>Magnoliopsida</taxon>
        <taxon>eudicotyledons</taxon>
        <taxon>Gunneridae</taxon>
        <taxon>Pentapetalae</taxon>
        <taxon>asterids</taxon>
        <taxon>Ericales</taxon>
        <taxon>Ericaceae</taxon>
        <taxon>Vaccinioideae</taxon>
        <taxon>Vaccinieae</taxon>
        <taxon>Vaccinium</taxon>
    </lineage>
</organism>
<sequence length="524" mass="57078">MNLRCLMMTATYVDVIACSHIDLSRPDVMVMDYKLTYPSGTATAMLINSFHTATGAELAGNLVRCLGKYLSISLVWSCFKWFFSGIGDSCGFDNFPTLGLTLFKNTFYFDFSPTYVGCGLICPHIVNCSVLLGSIVSWGILWPFISQHAGDWYPADLGSNDFKGLYGYKVFIAISLILGDGLYNLVKIIAITVRELCNKSTKEKNLPIVNEVSDDKSSELLMEQRKRDEVFLKDRIPSWVAVSGYVGLAAISTATIPSIFPPLKWYLVLCSYLFAPALAFCNSDGTGLTDWSLASTYGKIGLFIIASLVGQNGGVIAGLVVCGVMMSIVSTAAVLMQDFKTGYLTLSSAKSMFVSQLIGTAMGCVIAPLTFWLFWTAFDVGSPDGPYKAPYAVIFREMAILGIEGFSELPKHCLALCCGFFVAALLVNLLRDVTPTKVSQFIPIPMAMAVPFYIGASFAIDMFVGTVILFVWELLNRKNAEDYAGAVAFGLICDDGIWTIPSAILSIFRVNPPICMYFGPSSSS</sequence>
<evidence type="ECO:0000313" key="1">
    <source>
        <dbReference type="EMBL" id="KAH7841580.1"/>
    </source>
</evidence>
<dbReference type="EMBL" id="CM037160">
    <property type="protein sequence ID" value="KAH7841580.1"/>
    <property type="molecule type" value="Genomic_DNA"/>
</dbReference>
<reference evidence="1 2" key="1">
    <citation type="journal article" date="2021" name="Hortic Res">
        <title>High-quality reference genome and annotation aids understanding of berry development for evergreen blueberry (Vaccinium darrowii).</title>
        <authorList>
            <person name="Yu J."/>
            <person name="Hulse-Kemp A.M."/>
            <person name="Babiker E."/>
            <person name="Staton M."/>
        </authorList>
    </citation>
    <scope>NUCLEOTIDE SEQUENCE [LARGE SCALE GENOMIC DNA]</scope>
    <source>
        <strain evidence="2">cv. NJ 8807/NJ 8810</strain>
        <tissue evidence="1">Young leaf</tissue>
    </source>
</reference>